<organism evidence="7 8">
    <name type="scientific">Potamilus streckersoni</name>
    <dbReference type="NCBI Taxonomy" id="2493646"/>
    <lineage>
        <taxon>Eukaryota</taxon>
        <taxon>Metazoa</taxon>
        <taxon>Spiralia</taxon>
        <taxon>Lophotrochozoa</taxon>
        <taxon>Mollusca</taxon>
        <taxon>Bivalvia</taxon>
        <taxon>Autobranchia</taxon>
        <taxon>Heteroconchia</taxon>
        <taxon>Palaeoheterodonta</taxon>
        <taxon>Unionida</taxon>
        <taxon>Unionoidea</taxon>
        <taxon>Unionidae</taxon>
        <taxon>Ambleminae</taxon>
        <taxon>Lampsilini</taxon>
        <taxon>Potamilus</taxon>
    </lineage>
</organism>
<feature type="compositionally biased region" description="Basic and acidic residues" evidence="5">
    <location>
        <begin position="101"/>
        <end position="114"/>
    </location>
</feature>
<dbReference type="Pfam" id="PF05485">
    <property type="entry name" value="THAP"/>
    <property type="match status" value="1"/>
</dbReference>
<comment type="caution">
    <text evidence="7">The sequence shown here is derived from an EMBL/GenBank/DDBJ whole genome shotgun (WGS) entry which is preliminary data.</text>
</comment>
<evidence type="ECO:0000256" key="5">
    <source>
        <dbReference type="SAM" id="MobiDB-lite"/>
    </source>
</evidence>
<reference evidence="7" key="2">
    <citation type="journal article" date="2021" name="Genome Biol. Evol.">
        <title>Developing a high-quality reference genome for a parasitic bivalve with doubly uniparental inheritance (Bivalvia: Unionida).</title>
        <authorList>
            <person name="Smith C.H."/>
        </authorList>
    </citation>
    <scope>NUCLEOTIDE SEQUENCE</scope>
    <source>
        <strain evidence="7">CHS0354</strain>
        <tissue evidence="7">Mantle</tissue>
    </source>
</reference>
<accession>A0AAE0SDH8</accession>
<evidence type="ECO:0000313" key="7">
    <source>
        <dbReference type="EMBL" id="KAK3590062.1"/>
    </source>
</evidence>
<name>A0AAE0SDH8_9BIVA</name>
<feature type="domain" description="THAP-type" evidence="6">
    <location>
        <begin position="3"/>
        <end position="99"/>
    </location>
</feature>
<feature type="region of interest" description="Disordered" evidence="5">
    <location>
        <begin position="539"/>
        <end position="559"/>
    </location>
</feature>
<feature type="region of interest" description="Disordered" evidence="5">
    <location>
        <begin position="97"/>
        <end position="127"/>
    </location>
</feature>
<keyword evidence="8" id="KW-1185">Reference proteome</keyword>
<dbReference type="GO" id="GO:0008270">
    <property type="term" value="F:zinc ion binding"/>
    <property type="evidence" value="ECO:0007669"/>
    <property type="project" value="UniProtKB-KW"/>
</dbReference>
<dbReference type="SMART" id="SM00980">
    <property type="entry name" value="THAP"/>
    <property type="match status" value="1"/>
</dbReference>
<keyword evidence="1" id="KW-0479">Metal-binding</keyword>
<evidence type="ECO:0000259" key="6">
    <source>
        <dbReference type="SMART" id="SM00980"/>
    </source>
</evidence>
<proteinExistence type="predicted"/>
<dbReference type="AlphaFoldDB" id="A0AAE0SDH8"/>
<evidence type="ECO:0000256" key="3">
    <source>
        <dbReference type="ARBA" id="ARBA00022833"/>
    </source>
</evidence>
<reference evidence="7" key="1">
    <citation type="journal article" date="2021" name="Genome Biol. Evol.">
        <title>A High-Quality Reference Genome for a Parasitic Bivalve with Doubly Uniparental Inheritance (Bivalvia: Unionida).</title>
        <authorList>
            <person name="Smith C.H."/>
        </authorList>
    </citation>
    <scope>NUCLEOTIDE SEQUENCE</scope>
    <source>
        <strain evidence="7">CHS0354</strain>
    </source>
</reference>
<evidence type="ECO:0000256" key="2">
    <source>
        <dbReference type="ARBA" id="ARBA00022771"/>
    </source>
</evidence>
<protein>
    <recommendedName>
        <fullName evidence="6">THAP-type domain-containing protein</fullName>
    </recommendedName>
</protein>
<reference evidence="7" key="3">
    <citation type="submission" date="2023-05" db="EMBL/GenBank/DDBJ databases">
        <authorList>
            <person name="Smith C.H."/>
        </authorList>
    </citation>
    <scope>NUCLEOTIDE SEQUENCE</scope>
    <source>
        <strain evidence="7">CHS0354</strain>
        <tissue evidence="7">Mantle</tissue>
    </source>
</reference>
<evidence type="ECO:0000313" key="8">
    <source>
        <dbReference type="Proteomes" id="UP001195483"/>
    </source>
</evidence>
<dbReference type="EMBL" id="JAEAOA010002345">
    <property type="protein sequence ID" value="KAK3590062.1"/>
    <property type="molecule type" value="Genomic_DNA"/>
</dbReference>
<dbReference type="SUPFAM" id="SSF57716">
    <property type="entry name" value="Glucocorticoid receptor-like (DNA-binding domain)"/>
    <property type="match status" value="1"/>
</dbReference>
<dbReference type="GO" id="GO:0003677">
    <property type="term" value="F:DNA binding"/>
    <property type="evidence" value="ECO:0007669"/>
    <property type="project" value="UniProtKB-KW"/>
</dbReference>
<keyword evidence="4" id="KW-0238">DNA-binding</keyword>
<dbReference type="Proteomes" id="UP001195483">
    <property type="component" value="Unassembled WGS sequence"/>
</dbReference>
<keyword evidence="2" id="KW-0863">Zinc-finger</keyword>
<keyword evidence="3" id="KW-0862">Zinc</keyword>
<evidence type="ECO:0000256" key="1">
    <source>
        <dbReference type="ARBA" id="ARBA00022723"/>
    </source>
</evidence>
<evidence type="ECO:0000256" key="4">
    <source>
        <dbReference type="ARBA" id="ARBA00023125"/>
    </source>
</evidence>
<dbReference type="InterPro" id="IPR006612">
    <property type="entry name" value="THAP_Znf"/>
</dbReference>
<gene>
    <name evidence="7" type="ORF">CHS0354_041093</name>
</gene>
<sequence length="586" mass="67129">MVTICYVVGCTNRNMKDHTGRKSFYRLPSVLTNQGPQALELSTRRRDTWFARLRRDFNSLNVNNVRVCSDHFVNGRPATLYDTSDVDWAPSLKLGYDSDSTQEKTSKTKGRKDNNLPTKKGKMKTRKKLLETPQGKDYSGISPLDFVCSQEEYNKFQSVLENSCKRKKPVTRVNFGHSSEETKPFPTVMMSASTNTVKKEFSRVQPSTEKDIHPRHQILKEFRVIEGDLGGSVPQEEVLKQNCADRPNGRCPYLIVLCVSMEQERAIRKLFKAMCWPYRLKGTYGIVNYSDNIDDMKLPDDFLITINSPEDPTKCEELGTEVNTEITPQPPYKNIPLHSENFTSQETILYHTSDLGKDVQFNKESDCVKIKEEPPLDPDFMAAEPQIRQQSYDGTKQLALDGSHSDTGHVHCYNFSGSEGRHSSNTHTKCKTHNTENNLNMDSYSADKMELGNFVQDSCEIEASSDGETYLESPVCKNWTEMRKTGQRNDQVESPRERRMKNDSNLTVTCSNVTNPSSMYIKNRKVEYNYSNKLEVTENRETERSSNSTKLVKKRKFEMTKDEIYGSEEDFNQIPLVGMKQEKDSE</sequence>